<proteinExistence type="predicted"/>
<name>A0A0A1W9Y3_9SPHN</name>
<protein>
    <submittedName>
        <fullName evidence="1">Uncharacterized protein</fullName>
    </submittedName>
</protein>
<dbReference type="AlphaFoldDB" id="A0A0A1W9Y3"/>
<accession>A0A0A1W9Y3</accession>
<evidence type="ECO:0000313" key="2">
    <source>
        <dbReference type="Proteomes" id="UP000032305"/>
    </source>
</evidence>
<comment type="caution">
    <text evidence="1">The sequence shown here is derived from an EMBL/GenBank/DDBJ whole genome shotgun (WGS) entry which is preliminary data.</text>
</comment>
<reference evidence="1 2" key="1">
    <citation type="submission" date="2014-11" db="EMBL/GenBank/DDBJ databases">
        <title>Whole genome shotgun sequence of Sphingomonas parapaucimobilis NBRC 15100.</title>
        <authorList>
            <person name="Katano-Makiyama Y."/>
            <person name="Hosoyama A."/>
            <person name="Hashimoto M."/>
            <person name="Hosoyama Y."/>
            <person name="Noguchi M."/>
            <person name="Numata M."/>
            <person name="Tsuchikane K."/>
            <person name="Hirakata S."/>
            <person name="Uohara A."/>
            <person name="Shimodaira J."/>
            <person name="Ohji S."/>
            <person name="Ichikawa N."/>
            <person name="Kimura A."/>
            <person name="Yamazoe A."/>
            <person name="Fujita N."/>
        </authorList>
    </citation>
    <scope>NUCLEOTIDE SEQUENCE [LARGE SCALE GENOMIC DNA]</scope>
    <source>
        <strain evidence="1 2">NBRC 15100</strain>
    </source>
</reference>
<dbReference type="RefSeq" id="WP_157013702.1">
    <property type="nucleotide sequence ID" value="NZ_BBPI01000068.1"/>
</dbReference>
<keyword evidence="2" id="KW-1185">Reference proteome</keyword>
<dbReference type="EMBL" id="BBPI01000068">
    <property type="protein sequence ID" value="GAM01734.1"/>
    <property type="molecule type" value="Genomic_DNA"/>
</dbReference>
<gene>
    <name evidence="1" type="ORF">SP5_068_01020</name>
</gene>
<organism evidence="1 2">
    <name type="scientific">Sphingomonas parapaucimobilis NBRC 15100</name>
    <dbReference type="NCBI Taxonomy" id="1219049"/>
    <lineage>
        <taxon>Bacteria</taxon>
        <taxon>Pseudomonadati</taxon>
        <taxon>Pseudomonadota</taxon>
        <taxon>Alphaproteobacteria</taxon>
        <taxon>Sphingomonadales</taxon>
        <taxon>Sphingomonadaceae</taxon>
        <taxon>Sphingomonas</taxon>
    </lineage>
</organism>
<dbReference type="Proteomes" id="UP000032305">
    <property type="component" value="Unassembled WGS sequence"/>
</dbReference>
<sequence>MNIVATVGRIDPVIETEFTEGVPQQVHGIVVYLNVGQEPMSRSGYIMLGPIISDNELSSMFRIGQTVTLNISAS</sequence>
<evidence type="ECO:0000313" key="1">
    <source>
        <dbReference type="EMBL" id="GAM01734.1"/>
    </source>
</evidence>